<gene>
    <name evidence="9" type="ORF">EFY79_08840</name>
</gene>
<organism evidence="9 10">
    <name type="scientific">Hanamia caeni</name>
    <dbReference type="NCBI Taxonomy" id="2294116"/>
    <lineage>
        <taxon>Bacteria</taxon>
        <taxon>Pseudomonadati</taxon>
        <taxon>Bacteroidota</taxon>
        <taxon>Chitinophagia</taxon>
        <taxon>Chitinophagales</taxon>
        <taxon>Chitinophagaceae</taxon>
        <taxon>Hanamia</taxon>
    </lineage>
</organism>
<feature type="transmembrane region" description="Helical" evidence="7">
    <location>
        <begin position="44"/>
        <end position="62"/>
    </location>
</feature>
<dbReference type="GO" id="GO:0016020">
    <property type="term" value="C:membrane"/>
    <property type="evidence" value="ECO:0007669"/>
    <property type="project" value="UniProtKB-SubCell"/>
</dbReference>
<protein>
    <submittedName>
        <fullName evidence="9">Undecaprenyl-phosphate glucose phosphotransferase</fullName>
        <ecNumber evidence="9">2.7.8.31</ecNumber>
    </submittedName>
</protein>
<dbReference type="NCBIfam" id="TIGR03025">
    <property type="entry name" value="EPS_sugtrans"/>
    <property type="match status" value="1"/>
</dbReference>
<dbReference type="Pfam" id="PF13727">
    <property type="entry name" value="CoA_binding_3"/>
    <property type="match status" value="1"/>
</dbReference>
<evidence type="ECO:0000313" key="9">
    <source>
        <dbReference type="EMBL" id="RNI37490.1"/>
    </source>
</evidence>
<comment type="subcellular location">
    <subcellularLocation>
        <location evidence="1">Membrane</location>
        <topology evidence="1">Multi-pass membrane protein</topology>
    </subcellularLocation>
</comment>
<evidence type="ECO:0000256" key="4">
    <source>
        <dbReference type="ARBA" id="ARBA00022692"/>
    </source>
</evidence>
<feature type="domain" description="Bacterial sugar transferase" evidence="8">
    <location>
        <begin position="272"/>
        <end position="456"/>
    </location>
</feature>
<feature type="transmembrane region" description="Helical" evidence="7">
    <location>
        <begin position="277"/>
        <end position="301"/>
    </location>
</feature>
<dbReference type="OrthoDB" id="9808602at2"/>
<evidence type="ECO:0000256" key="2">
    <source>
        <dbReference type="ARBA" id="ARBA00006464"/>
    </source>
</evidence>
<evidence type="ECO:0000256" key="1">
    <source>
        <dbReference type="ARBA" id="ARBA00004141"/>
    </source>
</evidence>
<evidence type="ECO:0000259" key="8">
    <source>
        <dbReference type="Pfam" id="PF02397"/>
    </source>
</evidence>
<dbReference type="InterPro" id="IPR017475">
    <property type="entry name" value="EPS_sugar_tfrase"/>
</dbReference>
<name>A0A3M9NI85_9BACT</name>
<feature type="transmembrane region" description="Helical" evidence="7">
    <location>
        <begin position="12"/>
        <end position="32"/>
    </location>
</feature>
<keyword evidence="6 7" id="KW-0472">Membrane</keyword>
<sequence length="463" mass="54910">MNRQFERYLKITMLVLDFLALNIVFFIFQIIFTKSIHFQSTDSYFRYVLAANAAWIFLAFFLRTYSINILFNFEDFTKRTIRVFLLWIIVILFYLYFSREYTVSRFFIITSTTAFGFGLLLNKFIYLGIFKYFKSSEFLVKKILILGYNDTAKKLATHFELDALNTQIIGYVEEEENIHELSHYPVFSNIGDTLRVAKEQNVQEIFSTITPEQNHFIYDLMYQSEKECIRFRIVPNLSLFITREVHIEYFGELPILSLRKEPLDDVGNRIKKRALDIAISLFVTIFILSWLMPLIGLLILLESGRPILFKQLRTGKDKKAFYCWKFRSMKANKDADLKQASRDDNRITTLGKFLRKTSLDEFPQFINVLRGEMSLVGPRPHMLKHTSDYSKVVNDYMVRQFIKPGITGWAQINGYRGEISNPEQIKMRVNKDLWYLENWTLWLDLRILFLTIYYIFKGDSKAY</sequence>
<dbReference type="PANTHER" id="PTHR30576">
    <property type="entry name" value="COLANIC BIOSYNTHESIS UDP-GLUCOSE LIPID CARRIER TRANSFERASE"/>
    <property type="match status" value="1"/>
</dbReference>
<dbReference type="InterPro" id="IPR017473">
    <property type="entry name" value="Undecaprenyl-P_gluc_Ptfrase"/>
</dbReference>
<dbReference type="Proteomes" id="UP000267223">
    <property type="component" value="Unassembled WGS sequence"/>
</dbReference>
<reference evidence="9 10" key="1">
    <citation type="submission" date="2018-11" db="EMBL/GenBank/DDBJ databases">
        <title>Draft genome sequence of Ferruginibacter sp. BO-59.</title>
        <authorList>
            <person name="Im W.T."/>
        </authorList>
    </citation>
    <scope>NUCLEOTIDE SEQUENCE [LARGE SCALE GENOMIC DNA]</scope>
    <source>
        <strain evidence="9 10">BO-59</strain>
    </source>
</reference>
<evidence type="ECO:0000256" key="3">
    <source>
        <dbReference type="ARBA" id="ARBA00022679"/>
    </source>
</evidence>
<feature type="transmembrane region" description="Helical" evidence="7">
    <location>
        <begin position="83"/>
        <end position="99"/>
    </location>
</feature>
<keyword evidence="10" id="KW-1185">Reference proteome</keyword>
<evidence type="ECO:0000256" key="7">
    <source>
        <dbReference type="SAM" id="Phobius"/>
    </source>
</evidence>
<dbReference type="EMBL" id="RJJR01000005">
    <property type="protein sequence ID" value="RNI37490.1"/>
    <property type="molecule type" value="Genomic_DNA"/>
</dbReference>
<keyword evidence="3 9" id="KW-0808">Transferase</keyword>
<dbReference type="GO" id="GO:0089702">
    <property type="term" value="F:undecaprenyl-phosphate glucose phosphotransferase activity"/>
    <property type="evidence" value="ECO:0007669"/>
    <property type="project" value="UniProtKB-EC"/>
</dbReference>
<comment type="similarity">
    <text evidence="2">Belongs to the bacterial sugar transferase family.</text>
</comment>
<evidence type="ECO:0000256" key="6">
    <source>
        <dbReference type="ARBA" id="ARBA00023136"/>
    </source>
</evidence>
<proteinExistence type="inferred from homology"/>
<keyword evidence="5 7" id="KW-1133">Transmembrane helix</keyword>
<evidence type="ECO:0000313" key="10">
    <source>
        <dbReference type="Proteomes" id="UP000267223"/>
    </source>
</evidence>
<dbReference type="AlphaFoldDB" id="A0A3M9NI85"/>
<evidence type="ECO:0000256" key="5">
    <source>
        <dbReference type="ARBA" id="ARBA00022989"/>
    </source>
</evidence>
<dbReference type="NCBIfam" id="TIGR03023">
    <property type="entry name" value="WcaJ_sugtrans"/>
    <property type="match status" value="1"/>
</dbReference>
<dbReference type="PANTHER" id="PTHR30576:SF0">
    <property type="entry name" value="UNDECAPRENYL-PHOSPHATE N-ACETYLGALACTOSAMINYL 1-PHOSPHATE TRANSFERASE-RELATED"/>
    <property type="match status" value="1"/>
</dbReference>
<comment type="caution">
    <text evidence="9">The sequence shown here is derived from an EMBL/GenBank/DDBJ whole genome shotgun (WGS) entry which is preliminary data.</text>
</comment>
<accession>A0A3M9NI85</accession>
<dbReference type="EC" id="2.7.8.31" evidence="9"/>
<keyword evidence="4 7" id="KW-0812">Transmembrane</keyword>
<dbReference type="Pfam" id="PF02397">
    <property type="entry name" value="Bac_transf"/>
    <property type="match status" value="1"/>
</dbReference>
<dbReference type="Gene3D" id="3.40.50.720">
    <property type="entry name" value="NAD(P)-binding Rossmann-like Domain"/>
    <property type="match status" value="1"/>
</dbReference>
<feature type="transmembrane region" description="Helical" evidence="7">
    <location>
        <begin position="105"/>
        <end position="126"/>
    </location>
</feature>
<dbReference type="InterPro" id="IPR003362">
    <property type="entry name" value="Bact_transf"/>
</dbReference>